<feature type="transmembrane region" description="Helical" evidence="10">
    <location>
        <begin position="191"/>
        <end position="210"/>
    </location>
</feature>
<keyword evidence="8 10" id="KW-0472">Membrane</keyword>
<feature type="compositionally biased region" description="Gly residues" evidence="9">
    <location>
        <begin position="450"/>
        <end position="466"/>
    </location>
</feature>
<dbReference type="Proteomes" id="UP001271723">
    <property type="component" value="Unassembled WGS sequence"/>
</dbReference>
<dbReference type="Pfam" id="PF05425">
    <property type="entry name" value="CopD"/>
    <property type="match status" value="1"/>
</dbReference>
<dbReference type="Gene3D" id="2.60.40.1220">
    <property type="match status" value="1"/>
</dbReference>
<keyword evidence="15" id="KW-1185">Reference proteome</keyword>
<feature type="domain" description="CopC" evidence="12">
    <location>
        <begin position="35"/>
        <end position="131"/>
    </location>
</feature>
<feature type="transmembrane region" description="Helical" evidence="10">
    <location>
        <begin position="493"/>
        <end position="512"/>
    </location>
</feature>
<sequence>MHTASRRARTPLTALLLVGAVLALLLGGAGPASAHAALSDCDPADTAVLKTAPTQVTLTFTEAVSLSDGSLRVLSPKNERVNDGPVRRADGRSNTAQVPLSDDLSDGTYTVAWRVVSADSHPIAGAFTFSIGEPSATTAEVADGSPDDTPLSRLYGVFRYIAYSGLALLIGVAVLVVVCRPAGAALRRLRVLLVGGWAALFASTAVLLLLRGPYETGEGIGAVADLSLLGRTATGRTGTSLLTRLVLLAVAAVLLGLFRSRLRRRRTAERAAGAGDLFPTGRPVALPVALFSVALALTWAAAEHASAGIQVPVAIPVSVLHLLAMAVWLGGLTALTAVLFRAPAGPTLPAAALARFSRLAFAAVTVLVVTGVYQSWRQVGSWSALTDTDYGRLLVLKVGAVVVVLGAAAFSRRWTADLGRAQGSEALAEVEPRVRVRVPENVGASSGEGVAQGGGDGDGDAGGGGVAEPRPPSGPVVDSDRHRRRLRGLRRSVAVEAVIGAVVLVITTMLTGTQPSRAAAATGGGAGVTGLRQPPARVVTVPFDMGKPNSDGKVQLTFEPGTVGENVVEALVFGPDQGVATVPELRLTLTHRAQRIGPLDAKLVDQGGYWSTDSLRLPLPGTWTLRLTVRTTEIDQVTVTENVDIRPLPD</sequence>
<feature type="transmembrane region" description="Helical" evidence="10">
    <location>
        <begin position="160"/>
        <end position="179"/>
    </location>
</feature>
<evidence type="ECO:0000313" key="15">
    <source>
        <dbReference type="Proteomes" id="UP001271723"/>
    </source>
</evidence>
<dbReference type="SUPFAM" id="SSF81296">
    <property type="entry name" value="E set domains"/>
    <property type="match status" value="1"/>
</dbReference>
<comment type="caution">
    <text evidence="14">The sequence shown here is derived from an EMBL/GenBank/DDBJ whole genome shotgun (WGS) entry which is preliminary data.</text>
</comment>
<dbReference type="Pfam" id="PF04234">
    <property type="entry name" value="CopC"/>
    <property type="match status" value="1"/>
</dbReference>
<dbReference type="InterPro" id="IPR014756">
    <property type="entry name" value="Ig_E-set"/>
</dbReference>
<name>A0ABU4L1H7_9ACTN</name>
<evidence type="ECO:0000256" key="7">
    <source>
        <dbReference type="ARBA" id="ARBA00023008"/>
    </source>
</evidence>
<feature type="transmembrane region" description="Helical" evidence="10">
    <location>
        <begin position="241"/>
        <end position="258"/>
    </location>
</feature>
<evidence type="ECO:0000256" key="3">
    <source>
        <dbReference type="ARBA" id="ARBA00022692"/>
    </source>
</evidence>
<evidence type="ECO:0000256" key="5">
    <source>
        <dbReference type="ARBA" id="ARBA00022729"/>
    </source>
</evidence>
<evidence type="ECO:0000256" key="10">
    <source>
        <dbReference type="SAM" id="Phobius"/>
    </source>
</evidence>
<evidence type="ECO:0000313" key="14">
    <source>
        <dbReference type="EMBL" id="MDX2909494.1"/>
    </source>
</evidence>
<evidence type="ECO:0000256" key="6">
    <source>
        <dbReference type="ARBA" id="ARBA00022989"/>
    </source>
</evidence>
<evidence type="ECO:0000256" key="4">
    <source>
        <dbReference type="ARBA" id="ARBA00022723"/>
    </source>
</evidence>
<dbReference type="InterPro" id="IPR032694">
    <property type="entry name" value="CopC/D"/>
</dbReference>
<keyword evidence="6 10" id="KW-1133">Transmembrane helix</keyword>
<reference evidence="14 15" key="1">
    <citation type="journal article" date="2023" name="Microb. Genom.">
        <title>Mesoterricola silvestris gen. nov., sp. nov., Mesoterricola sediminis sp. nov., Geothrix oryzae sp. nov., Geothrix edaphica sp. nov., Geothrix rubra sp. nov., and Geothrix limicola sp. nov., six novel members of Acidobacteriota isolated from soils.</title>
        <authorList>
            <person name="Weisberg A.J."/>
            <person name="Pearce E."/>
            <person name="Kramer C.G."/>
            <person name="Chang J.H."/>
            <person name="Clarke C.R."/>
        </authorList>
    </citation>
    <scope>NUCLEOTIDE SEQUENCE [LARGE SCALE GENOMIC DNA]</scope>
    <source>
        <strain evidence="14 15">NRRL_B-2795</strain>
    </source>
</reference>
<dbReference type="PANTHER" id="PTHR34820">
    <property type="entry name" value="INNER MEMBRANE PROTEIN YEBZ"/>
    <property type="match status" value="1"/>
</dbReference>
<evidence type="ECO:0000256" key="11">
    <source>
        <dbReference type="SAM" id="SignalP"/>
    </source>
</evidence>
<proteinExistence type="predicted"/>
<keyword evidence="4" id="KW-0479">Metal-binding</keyword>
<dbReference type="EMBL" id="JARAVY010000004">
    <property type="protein sequence ID" value="MDX2909494.1"/>
    <property type="molecule type" value="Genomic_DNA"/>
</dbReference>
<keyword evidence="3 10" id="KW-0812">Transmembrane</keyword>
<evidence type="ECO:0000256" key="2">
    <source>
        <dbReference type="ARBA" id="ARBA00022475"/>
    </source>
</evidence>
<keyword evidence="7" id="KW-0186">Copper</keyword>
<evidence type="ECO:0000256" key="9">
    <source>
        <dbReference type="SAM" id="MobiDB-lite"/>
    </source>
</evidence>
<dbReference type="InterPro" id="IPR007348">
    <property type="entry name" value="CopC_dom"/>
</dbReference>
<feature type="transmembrane region" description="Helical" evidence="10">
    <location>
        <begin position="393"/>
        <end position="410"/>
    </location>
</feature>
<feature type="compositionally biased region" description="Basic and acidic residues" evidence="9">
    <location>
        <begin position="77"/>
        <end position="91"/>
    </location>
</feature>
<feature type="transmembrane region" description="Helical" evidence="10">
    <location>
        <begin position="314"/>
        <end position="340"/>
    </location>
</feature>
<dbReference type="InterPro" id="IPR014755">
    <property type="entry name" value="Cu-Rt/internalin_Ig-like"/>
</dbReference>
<organism evidence="14 15">
    <name type="scientific">Streptomyces griseiscabiei</name>
    <dbReference type="NCBI Taxonomy" id="2993540"/>
    <lineage>
        <taxon>Bacteria</taxon>
        <taxon>Bacillati</taxon>
        <taxon>Actinomycetota</taxon>
        <taxon>Actinomycetes</taxon>
        <taxon>Kitasatosporales</taxon>
        <taxon>Streptomycetaceae</taxon>
        <taxon>Streptomyces</taxon>
    </lineage>
</organism>
<feature type="chain" id="PRO_5046275202" evidence="11">
    <location>
        <begin position="35"/>
        <end position="650"/>
    </location>
</feature>
<feature type="transmembrane region" description="Helical" evidence="10">
    <location>
        <begin position="284"/>
        <end position="302"/>
    </location>
</feature>
<dbReference type="RefSeq" id="WP_267299597.1">
    <property type="nucleotide sequence ID" value="NZ_JAGJBZ010000002.1"/>
</dbReference>
<keyword evidence="2" id="KW-1003">Cell membrane</keyword>
<dbReference type="PANTHER" id="PTHR34820:SF4">
    <property type="entry name" value="INNER MEMBRANE PROTEIN YEBZ"/>
    <property type="match status" value="1"/>
</dbReference>
<evidence type="ECO:0000256" key="8">
    <source>
        <dbReference type="ARBA" id="ARBA00023136"/>
    </source>
</evidence>
<feature type="signal peptide" evidence="11">
    <location>
        <begin position="1"/>
        <end position="34"/>
    </location>
</feature>
<gene>
    <name evidence="14" type="ORF">PV517_12400</name>
</gene>
<evidence type="ECO:0000256" key="1">
    <source>
        <dbReference type="ARBA" id="ARBA00004651"/>
    </source>
</evidence>
<protein>
    <submittedName>
        <fullName evidence="14">Copper resistance protein CopC</fullName>
    </submittedName>
</protein>
<keyword evidence="5 11" id="KW-0732">Signal</keyword>
<feature type="region of interest" description="Disordered" evidence="9">
    <location>
        <begin position="76"/>
        <end position="96"/>
    </location>
</feature>
<feature type="region of interest" description="Disordered" evidence="9">
    <location>
        <begin position="441"/>
        <end position="483"/>
    </location>
</feature>
<dbReference type="InterPro" id="IPR008457">
    <property type="entry name" value="Cu-R_CopD_dom"/>
</dbReference>
<accession>A0ABU4L1H7</accession>
<feature type="transmembrane region" description="Helical" evidence="10">
    <location>
        <begin position="352"/>
        <end position="373"/>
    </location>
</feature>
<evidence type="ECO:0000259" key="12">
    <source>
        <dbReference type="Pfam" id="PF04234"/>
    </source>
</evidence>
<comment type="subcellular location">
    <subcellularLocation>
        <location evidence="1">Cell membrane</location>
        <topology evidence="1">Multi-pass membrane protein</topology>
    </subcellularLocation>
</comment>
<feature type="domain" description="Copper resistance protein D" evidence="13">
    <location>
        <begin position="351"/>
        <end position="422"/>
    </location>
</feature>
<evidence type="ECO:0000259" key="13">
    <source>
        <dbReference type="Pfam" id="PF05425"/>
    </source>
</evidence>